<evidence type="ECO:0000256" key="4">
    <source>
        <dbReference type="ARBA" id="ARBA00022989"/>
    </source>
</evidence>
<protein>
    <recommendedName>
        <fullName evidence="9">POTRA domain-containing protein</fullName>
    </recommendedName>
</protein>
<keyword evidence="3 6" id="KW-0812">Transmembrane</keyword>
<dbReference type="PANTHER" id="PTHR37820">
    <property type="entry name" value="CELL DIVISION PROTEIN DIVIB"/>
    <property type="match status" value="1"/>
</dbReference>
<evidence type="ECO:0008006" key="9">
    <source>
        <dbReference type="Google" id="ProtNLM"/>
    </source>
</evidence>
<accession>A0A1F5NV44</accession>
<name>A0A1F5NV44_9BACT</name>
<reference evidence="7 8" key="1">
    <citation type="journal article" date="2016" name="Nat. Commun.">
        <title>Thousands of microbial genomes shed light on interconnected biogeochemical processes in an aquifer system.</title>
        <authorList>
            <person name="Anantharaman K."/>
            <person name="Brown C.T."/>
            <person name="Hug L.A."/>
            <person name="Sharon I."/>
            <person name="Castelle C.J."/>
            <person name="Probst A.J."/>
            <person name="Thomas B.C."/>
            <person name="Singh A."/>
            <person name="Wilkins M.J."/>
            <person name="Karaoz U."/>
            <person name="Brodie E.L."/>
            <person name="Williams K.H."/>
            <person name="Hubbard S.S."/>
            <person name="Banfield J.F."/>
        </authorList>
    </citation>
    <scope>NUCLEOTIDE SEQUENCE [LARGE SCALE GENOMIC DNA]</scope>
</reference>
<proteinExistence type="predicted"/>
<dbReference type="Proteomes" id="UP000178892">
    <property type="component" value="Unassembled WGS sequence"/>
</dbReference>
<evidence type="ECO:0000256" key="5">
    <source>
        <dbReference type="ARBA" id="ARBA00023306"/>
    </source>
</evidence>
<gene>
    <name evidence="7" type="ORF">A2720_02580</name>
</gene>
<evidence type="ECO:0000313" key="7">
    <source>
        <dbReference type="EMBL" id="OGE81402.1"/>
    </source>
</evidence>
<dbReference type="InterPro" id="IPR050487">
    <property type="entry name" value="FtsQ_DivIB"/>
</dbReference>
<sequence>MKIFSKHRRKLEPHRRFGGREFRSRLRQAQNYKRSLAPVRYFLFRFRFLKWLLIVLALIIVYYLVVSSRFVITEVAVAGNSQVTQGQIQQALEAIGNNRLLLVKKNHYLLLTRGRVNKMLTNALPEIQEVVKSDRIGFRRIEIEIKERVPGFVLAVKDRKFLVDESGTVIRETVENHGLPEVALQTEEDVVVGEYLSNTKLTAFILSMHKSWPSKIATRVNSIKLTSKYANEVQFISAEEWSAFFDVNRSVYSQLSGLSMLLSKQIPAKDRARLAYVDMRSEKWVYYCFKSTPCAQIPAAAEGEQK</sequence>
<dbReference type="EMBL" id="MFEL01000008">
    <property type="protein sequence ID" value="OGE81402.1"/>
    <property type="molecule type" value="Genomic_DNA"/>
</dbReference>
<keyword evidence="6" id="KW-0472">Membrane</keyword>
<feature type="transmembrane region" description="Helical" evidence="6">
    <location>
        <begin position="48"/>
        <end position="65"/>
    </location>
</feature>
<dbReference type="PANTHER" id="PTHR37820:SF1">
    <property type="entry name" value="CELL DIVISION PROTEIN FTSQ"/>
    <property type="match status" value="1"/>
</dbReference>
<evidence type="ECO:0000256" key="2">
    <source>
        <dbReference type="ARBA" id="ARBA00022618"/>
    </source>
</evidence>
<dbReference type="GO" id="GO:0005886">
    <property type="term" value="C:plasma membrane"/>
    <property type="evidence" value="ECO:0007669"/>
    <property type="project" value="TreeGrafter"/>
</dbReference>
<dbReference type="STRING" id="1817825.A2720_02580"/>
<evidence type="ECO:0000256" key="1">
    <source>
        <dbReference type="ARBA" id="ARBA00022475"/>
    </source>
</evidence>
<evidence type="ECO:0000256" key="3">
    <source>
        <dbReference type="ARBA" id="ARBA00022692"/>
    </source>
</evidence>
<dbReference type="AlphaFoldDB" id="A0A1F5NV44"/>
<comment type="caution">
    <text evidence="7">The sequence shown here is derived from an EMBL/GenBank/DDBJ whole genome shotgun (WGS) entry which is preliminary data.</text>
</comment>
<keyword evidence="5" id="KW-0131">Cell cycle</keyword>
<dbReference type="GO" id="GO:0051301">
    <property type="term" value="P:cell division"/>
    <property type="evidence" value="ECO:0007669"/>
    <property type="project" value="UniProtKB-KW"/>
</dbReference>
<keyword evidence="1" id="KW-1003">Cell membrane</keyword>
<evidence type="ECO:0000256" key="6">
    <source>
        <dbReference type="SAM" id="Phobius"/>
    </source>
</evidence>
<evidence type="ECO:0000313" key="8">
    <source>
        <dbReference type="Proteomes" id="UP000178892"/>
    </source>
</evidence>
<keyword evidence="2" id="KW-0132">Cell division</keyword>
<keyword evidence="4 6" id="KW-1133">Transmembrane helix</keyword>
<organism evidence="7 8">
    <name type="scientific">Candidatus Doudnabacteria bacterium RIFCSPHIGHO2_01_FULL_46_24</name>
    <dbReference type="NCBI Taxonomy" id="1817825"/>
    <lineage>
        <taxon>Bacteria</taxon>
        <taxon>Candidatus Doudnaibacteriota</taxon>
    </lineage>
</organism>